<reference evidence="2 3" key="1">
    <citation type="submission" date="2019-06" db="EMBL/GenBank/DDBJ databases">
        <title>Lysobacter alkalisoli sp. nov. isolated from saline-alkali soil.</title>
        <authorList>
            <person name="Sun J.-Q."/>
            <person name="Xu L."/>
        </authorList>
    </citation>
    <scope>NUCLEOTIDE SEQUENCE [LARGE SCALE GENOMIC DNA]</scope>
    <source>
        <strain evidence="2 3">SJ-36</strain>
    </source>
</reference>
<evidence type="ECO:0000313" key="3">
    <source>
        <dbReference type="Proteomes" id="UP000317199"/>
    </source>
</evidence>
<dbReference type="KEGG" id="lyj:FKV23_12375"/>
<dbReference type="OrthoDB" id="114026at2"/>
<name>A0A514BWS1_9GAMM</name>
<sequence length="200" mass="22063">MPARMFVGSGAPSRPDAAPEPATLASAEESAPLRVHAARNQVGVTRHYDPAYVALAYPGGDVPIERGVCTDVVIRALRHEGLDLQQTVHEDMRTNFGAYPPLWGLRAPDRNIDHRRVPNLRRWFERQGWALQAGREPDGYLPGDLVTWTLPGGLPHIGIVSERRSGAGVPLVIHNVGHGTREEDALFAYTMTGHYRPRLD</sequence>
<protein>
    <submittedName>
        <fullName evidence="2">DUF1287 domain-containing protein</fullName>
    </submittedName>
</protein>
<evidence type="ECO:0000256" key="1">
    <source>
        <dbReference type="SAM" id="MobiDB-lite"/>
    </source>
</evidence>
<evidence type="ECO:0000313" key="2">
    <source>
        <dbReference type="EMBL" id="QDH71858.1"/>
    </source>
</evidence>
<dbReference type="RefSeq" id="WP_141625188.1">
    <property type="nucleotide sequence ID" value="NZ_CP041242.1"/>
</dbReference>
<organism evidence="2 3">
    <name type="scientific">Marilutibacter alkalisoli</name>
    <dbReference type="NCBI Taxonomy" id="2591633"/>
    <lineage>
        <taxon>Bacteria</taxon>
        <taxon>Pseudomonadati</taxon>
        <taxon>Pseudomonadota</taxon>
        <taxon>Gammaproteobacteria</taxon>
        <taxon>Lysobacterales</taxon>
        <taxon>Lysobacteraceae</taxon>
        <taxon>Marilutibacter</taxon>
    </lineage>
</organism>
<dbReference type="Proteomes" id="UP000317199">
    <property type="component" value="Chromosome"/>
</dbReference>
<feature type="region of interest" description="Disordered" evidence="1">
    <location>
        <begin position="1"/>
        <end position="27"/>
    </location>
</feature>
<dbReference type="AlphaFoldDB" id="A0A514BWS1"/>
<dbReference type="InterPro" id="IPR009706">
    <property type="entry name" value="DUF1287"/>
</dbReference>
<accession>A0A514BWS1</accession>
<gene>
    <name evidence="2" type="ORF">FKV23_12375</name>
</gene>
<keyword evidence="3" id="KW-1185">Reference proteome</keyword>
<dbReference type="Pfam" id="PF06940">
    <property type="entry name" value="DUF1287"/>
    <property type="match status" value="1"/>
</dbReference>
<dbReference type="EMBL" id="CP041242">
    <property type="protein sequence ID" value="QDH71858.1"/>
    <property type="molecule type" value="Genomic_DNA"/>
</dbReference>
<proteinExistence type="predicted"/>
<dbReference type="PIRSF" id="PIRSF011444">
    <property type="entry name" value="DUF1287"/>
    <property type="match status" value="1"/>
</dbReference>